<organism evidence="1">
    <name type="scientific">Jonesiaceae bacterium BS-20</name>
    <dbReference type="NCBI Taxonomy" id="3120821"/>
    <lineage>
        <taxon>Bacteria</taxon>
        <taxon>Bacillati</taxon>
        <taxon>Actinomycetota</taxon>
        <taxon>Actinomycetes</taxon>
        <taxon>Micrococcales</taxon>
        <taxon>Jonesiaceae</taxon>
    </lineage>
</organism>
<dbReference type="EMBL" id="CP146203">
    <property type="protein sequence ID" value="XBH21463.1"/>
    <property type="molecule type" value="Genomic_DNA"/>
</dbReference>
<sequence>MTQESKPAIRSANLLGTTQPTLLPDRGAAARIAKAVSNGDPLVDVVSEDPADSLIWAVLAEQAFEAGEDVTAYAYARTGYHRGLDSLRGSGWRGQGPVPATHEPNQGFLRALLCLADAAGAIDETEEQQRCLQFLVDLGTSEAEVRALQG</sequence>
<evidence type="ECO:0000313" key="1">
    <source>
        <dbReference type="EMBL" id="XBH21463.1"/>
    </source>
</evidence>
<dbReference type="Pfam" id="PF11349">
    <property type="entry name" value="DUF3151"/>
    <property type="match status" value="1"/>
</dbReference>
<dbReference type="AlphaFoldDB" id="A0AAU7DWX5"/>
<gene>
    <name evidence="1" type="ORF">V5R04_14820</name>
</gene>
<name>A0AAU7DWX5_9MICO</name>
<dbReference type="PIRSF" id="PIRSF017349">
    <property type="entry name" value="UCP017349"/>
    <property type="match status" value="1"/>
</dbReference>
<protein>
    <submittedName>
        <fullName evidence="1">DUF3151 domain-containing protein</fullName>
    </submittedName>
</protein>
<dbReference type="InterPro" id="IPR014487">
    <property type="entry name" value="DUF3151"/>
</dbReference>
<proteinExistence type="predicted"/>
<accession>A0AAU7DWX5</accession>
<reference evidence="1" key="1">
    <citation type="submission" date="2024-02" db="EMBL/GenBank/DDBJ databases">
        <title>Tomenella chthoni gen. nov. sp. nov., a member of the family Jonesiaceae isolated from bat guano.</title>
        <authorList>
            <person name="Miller S.L."/>
            <person name="King J."/>
            <person name="Sankaranarayanan K."/>
            <person name="Lawson P.A."/>
        </authorList>
    </citation>
    <scope>NUCLEOTIDE SEQUENCE</scope>
    <source>
        <strain evidence="1">BS-20</strain>
    </source>
</reference>